<evidence type="ECO:0000259" key="13">
    <source>
        <dbReference type="PROSITE" id="PS50112"/>
    </source>
</evidence>
<dbReference type="SMART" id="SM00065">
    <property type="entry name" value="GAF"/>
    <property type="match status" value="1"/>
</dbReference>
<reference evidence="15" key="1">
    <citation type="journal article" date="2015" name="Proc. Natl. Acad. Sci. U.S.A.">
        <title>Bacterial clade with the ribosomal RNA operon on a small plasmid rather than the chromosome.</title>
        <authorList>
            <person name="Anda M."/>
            <person name="Ohtsubo Y."/>
            <person name="Okubo T."/>
            <person name="Sugawara M."/>
            <person name="Nagata Y."/>
            <person name="Tsuda M."/>
            <person name="Minamisawa K."/>
            <person name="Mitsui H."/>
        </authorList>
    </citation>
    <scope>NUCLEOTIDE SEQUENCE</scope>
    <source>
        <strain evidence="15">JCM 14755</strain>
    </source>
</reference>
<evidence type="ECO:0000256" key="1">
    <source>
        <dbReference type="ARBA" id="ARBA00000085"/>
    </source>
</evidence>
<dbReference type="NCBIfam" id="TIGR00229">
    <property type="entry name" value="sensory_box"/>
    <property type="match status" value="1"/>
</dbReference>
<evidence type="ECO:0000256" key="7">
    <source>
        <dbReference type="ARBA" id="ARBA00022679"/>
    </source>
</evidence>
<dbReference type="InterPro" id="IPR029016">
    <property type="entry name" value="GAF-like_dom_sf"/>
</dbReference>
<evidence type="ECO:0000256" key="4">
    <source>
        <dbReference type="ARBA" id="ARBA00022553"/>
    </source>
</evidence>
<feature type="domain" description="PAS" evidence="13">
    <location>
        <begin position="340"/>
        <end position="412"/>
    </location>
</feature>
<evidence type="ECO:0000256" key="9">
    <source>
        <dbReference type="ARBA" id="ARBA00022741"/>
    </source>
</evidence>
<feature type="domain" description="PAC" evidence="14">
    <location>
        <begin position="415"/>
        <end position="467"/>
    </location>
</feature>
<keyword evidence="11" id="KW-0067">ATP-binding</keyword>
<keyword evidence="5" id="KW-0285">Flavoprotein</keyword>
<dbReference type="InterPro" id="IPR000700">
    <property type="entry name" value="PAS-assoc_C"/>
</dbReference>
<name>A0A0P0Z3M0_9HYPH</name>
<evidence type="ECO:0000256" key="11">
    <source>
        <dbReference type="ARBA" id="ARBA00022840"/>
    </source>
</evidence>
<protein>
    <recommendedName>
        <fullName evidence="3">Blue-light-activated histidine kinase</fullName>
        <ecNumber evidence="2">2.7.13.3</ecNumber>
    </recommendedName>
</protein>
<dbReference type="Gene3D" id="3.30.450.40">
    <property type="match status" value="1"/>
</dbReference>
<evidence type="ECO:0000256" key="12">
    <source>
        <dbReference type="ARBA" id="ARBA00023026"/>
    </source>
</evidence>
<keyword evidence="12" id="KW-0843">Virulence</keyword>
<dbReference type="Pfam" id="PF13185">
    <property type="entry name" value="GAF_2"/>
    <property type="match status" value="1"/>
</dbReference>
<dbReference type="Pfam" id="PF08448">
    <property type="entry name" value="PAS_4"/>
    <property type="match status" value="1"/>
</dbReference>
<sequence length="669" mass="75333">MRWPNADDVMAARIRALDWSRTPLGPIESWPPSLRHAVDTTLMGQVASILLWGPELTQIYNDEWRRLMGGKDRHALGQASFECFPETETAMRPIYARVRRGEVVVLRDIALPVTRSGTQATEAWWNVHLIPVRDEEARVSGIFCTVIETTQAVLAEREREAAAVSLRDNQKRQAFLLKLSDALRPLSDAQHIRLAAATVLGEEVGACRVAFAEHEPDQRSYTVTRNYVRGAPELTGRFEYDGFGASLLQRLKRGEVIVQPDIARDPALSPDERQALLAAGIGASMNVPLVKDGRLVAFLGVNHAQAHAFTPLEIQLCEDVAERSWAAIERARSEEALRESEKWLRTALDVGKLGLWDWNIETGRLHWSDEHFRLEGYDVDEISPSYDAWAARIHPQDRAATEAALQEAMRERREYVREFRVVHGDGSVHWLYGRGRFFYGADGTPLRMIGAMIETTERRKWEDRQKMLVAELQHRTHNLLGVIRAMSDKTLRSSTDLNHFRLRFFDRLNALARVQALLSRLDGNDRVTFDELLSAEMDAMNGSADQVLLEGPPGVRLRTSSVQVLAMALHELATNALKYGALSQPAGRLSIRWSLGRDDEDTKPWLFIDWRETGVRMPAGMAEGKGQGRELIERALPYQLGARTDFDLTPDGVHCTIAMPVSARHAEPG</sequence>
<keyword evidence="8" id="KW-0677">Repeat</keyword>
<dbReference type="SMART" id="SM00911">
    <property type="entry name" value="HWE_HK"/>
    <property type="match status" value="1"/>
</dbReference>
<dbReference type="PROSITE" id="PS50112">
    <property type="entry name" value="PAS"/>
    <property type="match status" value="1"/>
</dbReference>
<dbReference type="InterPro" id="IPR036890">
    <property type="entry name" value="HATPase_C_sf"/>
</dbReference>
<dbReference type="GO" id="GO:0005524">
    <property type="term" value="F:ATP binding"/>
    <property type="evidence" value="ECO:0007669"/>
    <property type="project" value="UniProtKB-KW"/>
</dbReference>
<accession>A0A0P0Z3M0</accession>
<evidence type="ECO:0000256" key="6">
    <source>
        <dbReference type="ARBA" id="ARBA00022643"/>
    </source>
</evidence>
<dbReference type="GO" id="GO:0004673">
    <property type="term" value="F:protein histidine kinase activity"/>
    <property type="evidence" value="ECO:0007669"/>
    <property type="project" value="UniProtKB-EC"/>
</dbReference>
<evidence type="ECO:0000256" key="10">
    <source>
        <dbReference type="ARBA" id="ARBA00022777"/>
    </source>
</evidence>
<dbReference type="InterPro" id="IPR013656">
    <property type="entry name" value="PAS_4"/>
</dbReference>
<dbReference type="Gene3D" id="3.30.450.20">
    <property type="entry name" value="PAS domain"/>
    <property type="match status" value="2"/>
</dbReference>
<dbReference type="Gene3D" id="3.30.565.10">
    <property type="entry name" value="Histidine kinase-like ATPase, C-terminal domain"/>
    <property type="match status" value="1"/>
</dbReference>
<keyword evidence="4" id="KW-0597">Phosphoprotein</keyword>
<keyword evidence="9" id="KW-0547">Nucleotide-binding</keyword>
<evidence type="ECO:0000259" key="14">
    <source>
        <dbReference type="PROSITE" id="PS50113"/>
    </source>
</evidence>
<evidence type="ECO:0000256" key="3">
    <source>
        <dbReference type="ARBA" id="ARBA00021740"/>
    </source>
</evidence>
<dbReference type="EC" id="2.7.13.3" evidence="2"/>
<dbReference type="EMBL" id="LC066377">
    <property type="protein sequence ID" value="BAT28712.1"/>
    <property type="molecule type" value="Genomic_DNA"/>
</dbReference>
<evidence type="ECO:0000313" key="15">
    <source>
        <dbReference type="EMBL" id="BAT28712.1"/>
    </source>
</evidence>
<dbReference type="PANTHER" id="PTHR41523:SF7">
    <property type="entry name" value="HISTIDINE KINASE"/>
    <property type="match status" value="1"/>
</dbReference>
<dbReference type="CDD" id="cd00130">
    <property type="entry name" value="PAS"/>
    <property type="match status" value="1"/>
</dbReference>
<dbReference type="InterPro" id="IPR011102">
    <property type="entry name" value="Sig_transdc_His_kinase_HWE"/>
</dbReference>
<dbReference type="PANTHER" id="PTHR41523">
    <property type="entry name" value="TWO-COMPONENT SYSTEM SENSOR PROTEIN"/>
    <property type="match status" value="1"/>
</dbReference>
<proteinExistence type="predicted"/>
<keyword evidence="10 15" id="KW-0418">Kinase</keyword>
<keyword evidence="6" id="KW-0288">FMN</keyword>
<dbReference type="InterPro" id="IPR003018">
    <property type="entry name" value="GAF"/>
</dbReference>
<keyword evidence="7" id="KW-0808">Transferase</keyword>
<comment type="catalytic activity">
    <reaction evidence="1">
        <text>ATP + protein L-histidine = ADP + protein N-phospho-L-histidine.</text>
        <dbReference type="EC" id="2.7.13.3"/>
    </reaction>
</comment>
<dbReference type="AlphaFoldDB" id="A0A0P0Z3M0"/>
<organism evidence="15">
    <name type="scientific">Aureimonas frigidaquae</name>
    <dbReference type="NCBI Taxonomy" id="424757"/>
    <lineage>
        <taxon>Bacteria</taxon>
        <taxon>Pseudomonadati</taxon>
        <taxon>Pseudomonadota</taxon>
        <taxon>Alphaproteobacteria</taxon>
        <taxon>Hyphomicrobiales</taxon>
        <taxon>Aurantimonadaceae</taxon>
        <taxon>Aureimonas</taxon>
    </lineage>
</organism>
<dbReference type="InterPro" id="IPR000014">
    <property type="entry name" value="PAS"/>
</dbReference>
<dbReference type="RefSeq" id="WP_062225706.1">
    <property type="nucleotide sequence ID" value="NZ_BBWR01000002.1"/>
</dbReference>
<dbReference type="Pfam" id="PF08447">
    <property type="entry name" value="PAS_3"/>
    <property type="match status" value="1"/>
</dbReference>
<evidence type="ECO:0000256" key="2">
    <source>
        <dbReference type="ARBA" id="ARBA00012438"/>
    </source>
</evidence>
<evidence type="ECO:0000256" key="8">
    <source>
        <dbReference type="ARBA" id="ARBA00022737"/>
    </source>
</evidence>
<dbReference type="SUPFAM" id="SSF55785">
    <property type="entry name" value="PYP-like sensor domain (PAS domain)"/>
    <property type="match status" value="1"/>
</dbReference>
<evidence type="ECO:0000256" key="5">
    <source>
        <dbReference type="ARBA" id="ARBA00022630"/>
    </source>
</evidence>
<dbReference type="SUPFAM" id="SSF55781">
    <property type="entry name" value="GAF domain-like"/>
    <property type="match status" value="1"/>
</dbReference>
<dbReference type="PROSITE" id="PS50113">
    <property type="entry name" value="PAC"/>
    <property type="match status" value="1"/>
</dbReference>
<dbReference type="Pfam" id="PF07536">
    <property type="entry name" value="HWE_HK"/>
    <property type="match status" value="1"/>
</dbReference>
<dbReference type="SUPFAM" id="SSF55874">
    <property type="entry name" value="ATPase domain of HSP90 chaperone/DNA topoisomerase II/histidine kinase"/>
    <property type="match status" value="1"/>
</dbReference>
<dbReference type="InterPro" id="IPR013655">
    <property type="entry name" value="PAS_fold_3"/>
</dbReference>
<dbReference type="InterPro" id="IPR035965">
    <property type="entry name" value="PAS-like_dom_sf"/>
</dbReference>